<organism evidence="8 9">
    <name type="scientific">Halopseudomonas litoralis</name>
    <dbReference type="NCBI Taxonomy" id="797277"/>
    <lineage>
        <taxon>Bacteria</taxon>
        <taxon>Pseudomonadati</taxon>
        <taxon>Pseudomonadota</taxon>
        <taxon>Gammaproteobacteria</taxon>
        <taxon>Pseudomonadales</taxon>
        <taxon>Pseudomonadaceae</taxon>
        <taxon>Halopseudomonas</taxon>
    </lineage>
</organism>
<evidence type="ECO:0000313" key="9">
    <source>
        <dbReference type="Proteomes" id="UP000243426"/>
    </source>
</evidence>
<dbReference type="PANTHER" id="PTHR42844">
    <property type="entry name" value="DIHYDRONEOPTERIN ALDOLASE 1-RELATED"/>
    <property type="match status" value="1"/>
</dbReference>
<dbReference type="PANTHER" id="PTHR42844:SF10">
    <property type="entry name" value="DIHYDRONEOPTERIN TRIPHOSPHATE 2'-EPIMERASE"/>
    <property type="match status" value="1"/>
</dbReference>
<dbReference type="OrthoDB" id="1121389at2"/>
<dbReference type="EC" id="5.1.99.7" evidence="4"/>
<dbReference type="NCBIfam" id="TIGR00526">
    <property type="entry name" value="folB_dom"/>
    <property type="match status" value="1"/>
</dbReference>
<dbReference type="InterPro" id="IPR006157">
    <property type="entry name" value="FolB_dom"/>
</dbReference>
<evidence type="ECO:0000256" key="5">
    <source>
        <dbReference type="ARBA" id="ARBA00044197"/>
    </source>
</evidence>
<dbReference type="InterPro" id="IPR006156">
    <property type="entry name" value="Dihydroneopterin_aldolase"/>
</dbReference>
<name>A0A1H1LH04_9GAMM</name>
<dbReference type="Gene3D" id="3.30.1130.10">
    <property type="match status" value="1"/>
</dbReference>
<evidence type="ECO:0000313" key="8">
    <source>
        <dbReference type="EMBL" id="SDR73808.1"/>
    </source>
</evidence>
<evidence type="ECO:0000256" key="1">
    <source>
        <dbReference type="ARBA" id="ARBA00005708"/>
    </source>
</evidence>
<comment type="catalytic activity">
    <reaction evidence="3">
        <text>7,8-dihydroneopterin 3'-triphosphate = 7,8-dihydromonapterin 3'-triphosphate</text>
        <dbReference type="Rhea" id="RHEA:28346"/>
        <dbReference type="ChEBI" id="CHEBI:58462"/>
        <dbReference type="ChEBI" id="CHEBI:61186"/>
        <dbReference type="EC" id="5.1.99.7"/>
    </reaction>
</comment>
<accession>A0A1H1LH04</accession>
<protein>
    <recommendedName>
        <fullName evidence="5">Dihydroneopterin triphosphate 2'-epimerase</fullName>
        <ecNumber evidence="4">5.1.99.7</ecNumber>
    </recommendedName>
    <alternativeName>
        <fullName evidence="6">D-erythro-7,8-dihydroneopterin triphosphate epimerase</fullName>
    </alternativeName>
</protein>
<dbReference type="NCBIfam" id="NF008418">
    <property type="entry name" value="PRK11245.1"/>
    <property type="match status" value="1"/>
</dbReference>
<dbReference type="GO" id="GO:0004150">
    <property type="term" value="F:dihydroneopterin aldolase activity"/>
    <property type="evidence" value="ECO:0007669"/>
    <property type="project" value="InterPro"/>
</dbReference>
<dbReference type="GO" id="GO:0008719">
    <property type="term" value="F:dihydroneopterin triphosphate 2'-epimerase activity"/>
    <property type="evidence" value="ECO:0007669"/>
    <property type="project" value="UniProtKB-EC"/>
</dbReference>
<evidence type="ECO:0000259" key="7">
    <source>
        <dbReference type="SMART" id="SM00905"/>
    </source>
</evidence>
<dbReference type="EMBL" id="LT629748">
    <property type="protein sequence ID" value="SDR73808.1"/>
    <property type="molecule type" value="Genomic_DNA"/>
</dbReference>
<dbReference type="FunFam" id="3.30.1130.10:FF:000005">
    <property type="entry name" value="D-erythro-7,8-dihydroneopterin triphosphate epimerase"/>
    <property type="match status" value="1"/>
</dbReference>
<comment type="similarity">
    <text evidence="1">Belongs to the DHNA family.</text>
</comment>
<keyword evidence="2" id="KW-0413">Isomerase</keyword>
<dbReference type="SMART" id="SM00905">
    <property type="entry name" value="FolB"/>
    <property type="match status" value="1"/>
</dbReference>
<dbReference type="GO" id="GO:0042559">
    <property type="term" value="P:pteridine-containing compound biosynthetic process"/>
    <property type="evidence" value="ECO:0007669"/>
    <property type="project" value="UniProtKB-ARBA"/>
</dbReference>
<dbReference type="GO" id="GO:0005829">
    <property type="term" value="C:cytosol"/>
    <property type="evidence" value="ECO:0007669"/>
    <property type="project" value="TreeGrafter"/>
</dbReference>
<evidence type="ECO:0000256" key="6">
    <source>
        <dbReference type="ARBA" id="ARBA00044306"/>
    </source>
</evidence>
<dbReference type="InterPro" id="IPR043133">
    <property type="entry name" value="GTP-CH-I_C/QueF"/>
</dbReference>
<evidence type="ECO:0000256" key="3">
    <source>
        <dbReference type="ARBA" id="ARBA00043806"/>
    </source>
</evidence>
<dbReference type="Pfam" id="PF02152">
    <property type="entry name" value="FolB"/>
    <property type="match status" value="1"/>
</dbReference>
<dbReference type="AlphaFoldDB" id="A0A1H1LH04"/>
<sequence>MERLEPGMARIRVKNLRLRTFIGIKEEEINNRQDVLINARILYPADNAVTENEIDHALNYRTITKALIGHVENNRFALLERLTQELLDIIMQHEQVRYAEVEVDKPHALRFAESVSITLSAERS</sequence>
<dbReference type="GO" id="GO:0006760">
    <property type="term" value="P:folic acid-containing compound metabolic process"/>
    <property type="evidence" value="ECO:0007669"/>
    <property type="project" value="InterPro"/>
</dbReference>
<feature type="domain" description="Dihydroneopterin aldolase/epimerase" evidence="7">
    <location>
        <begin position="11"/>
        <end position="121"/>
    </location>
</feature>
<dbReference type="Proteomes" id="UP000243426">
    <property type="component" value="Chromosome I"/>
</dbReference>
<evidence type="ECO:0000256" key="2">
    <source>
        <dbReference type="ARBA" id="ARBA00023235"/>
    </source>
</evidence>
<dbReference type="RefSeq" id="WP_090271672.1">
    <property type="nucleotide sequence ID" value="NZ_LT629748.1"/>
</dbReference>
<keyword evidence="9" id="KW-1185">Reference proteome</keyword>
<gene>
    <name evidence="8" type="ORF">SAMN05216198_0257</name>
</gene>
<proteinExistence type="inferred from homology"/>
<evidence type="ECO:0000256" key="4">
    <source>
        <dbReference type="ARBA" id="ARBA00044039"/>
    </source>
</evidence>
<dbReference type="SUPFAM" id="SSF55620">
    <property type="entry name" value="Tetrahydrobiopterin biosynthesis enzymes-like"/>
    <property type="match status" value="1"/>
</dbReference>
<reference evidence="9" key="1">
    <citation type="submission" date="2016-10" db="EMBL/GenBank/DDBJ databases">
        <authorList>
            <person name="Varghese N."/>
            <person name="Submissions S."/>
        </authorList>
    </citation>
    <scope>NUCLEOTIDE SEQUENCE [LARGE SCALE GENOMIC DNA]</scope>
    <source>
        <strain evidence="9">2SM5</strain>
    </source>
</reference>
<dbReference type="STRING" id="797277.SAMN05216198_0257"/>